<evidence type="ECO:0000313" key="3">
    <source>
        <dbReference type="Proteomes" id="UP001497457"/>
    </source>
</evidence>
<name>A0ABC8ZSJ6_9POAL</name>
<protein>
    <submittedName>
        <fullName evidence="2">Uncharacterized protein</fullName>
    </submittedName>
</protein>
<dbReference type="AlphaFoldDB" id="A0ABC8ZSJ6"/>
<gene>
    <name evidence="2" type="ORF">URODEC1_LOCUS47472</name>
</gene>
<reference evidence="3" key="1">
    <citation type="submission" date="2024-06" db="EMBL/GenBank/DDBJ databases">
        <authorList>
            <person name="Ryan C."/>
        </authorList>
    </citation>
    <scope>NUCLEOTIDE SEQUENCE [LARGE SCALE GENOMIC DNA]</scope>
</reference>
<feature type="compositionally biased region" description="Low complexity" evidence="1">
    <location>
        <begin position="1"/>
        <end position="20"/>
    </location>
</feature>
<feature type="compositionally biased region" description="Basic and acidic residues" evidence="1">
    <location>
        <begin position="64"/>
        <end position="79"/>
    </location>
</feature>
<proteinExistence type="predicted"/>
<keyword evidence="3" id="KW-1185">Reference proteome</keyword>
<evidence type="ECO:0000256" key="1">
    <source>
        <dbReference type="SAM" id="MobiDB-lite"/>
    </source>
</evidence>
<organism evidence="2 3">
    <name type="scientific">Urochloa decumbens</name>
    <dbReference type="NCBI Taxonomy" id="240449"/>
    <lineage>
        <taxon>Eukaryota</taxon>
        <taxon>Viridiplantae</taxon>
        <taxon>Streptophyta</taxon>
        <taxon>Embryophyta</taxon>
        <taxon>Tracheophyta</taxon>
        <taxon>Spermatophyta</taxon>
        <taxon>Magnoliopsida</taxon>
        <taxon>Liliopsida</taxon>
        <taxon>Poales</taxon>
        <taxon>Poaceae</taxon>
        <taxon>PACMAD clade</taxon>
        <taxon>Panicoideae</taxon>
        <taxon>Panicodae</taxon>
        <taxon>Paniceae</taxon>
        <taxon>Melinidinae</taxon>
        <taxon>Urochloa</taxon>
    </lineage>
</organism>
<dbReference type="EMBL" id="OZ075129">
    <property type="protein sequence ID" value="CAL4965893.1"/>
    <property type="molecule type" value="Genomic_DNA"/>
</dbReference>
<accession>A0ABC8ZSJ6</accession>
<feature type="region of interest" description="Disordered" evidence="1">
    <location>
        <begin position="1"/>
        <end position="79"/>
    </location>
</feature>
<evidence type="ECO:0000313" key="2">
    <source>
        <dbReference type="EMBL" id="CAL4965893.1"/>
    </source>
</evidence>
<sequence>MALSAARRLSSSATSSSSATPVAPLKLSEIFRDPKRGSRPSNLYSLFRDRKPQSPPPEPGGGEPPDRRPPRPRPKPREPWEEEAGALLRRLHEGRYLPGPDFSSAPHAVSPDVVKAAAERFGHDNQVVAKWLSGSDLKKIALFGCPSAERRTVFASKRLRAFFNIQEDKICSSCKLRSSCNFANQEVLRHNKVILSDTMRIISLFVLDACPKELQVTAELKASICKVLKDTINLSS</sequence>
<reference evidence="2 3" key="2">
    <citation type="submission" date="2024-10" db="EMBL/GenBank/DDBJ databases">
        <authorList>
            <person name="Ryan C."/>
        </authorList>
    </citation>
    <scope>NUCLEOTIDE SEQUENCE [LARGE SCALE GENOMIC DNA]</scope>
</reference>
<dbReference type="Proteomes" id="UP001497457">
    <property type="component" value="Chromosome 19rd"/>
</dbReference>